<name>A0A4Y1QZT2_PRUDU</name>
<dbReference type="AlphaFoldDB" id="A0A4Y1QZT2"/>
<evidence type="ECO:0000313" key="2">
    <source>
        <dbReference type="EMBL" id="BBG97297.1"/>
    </source>
</evidence>
<sequence>SGHGRTRDRSRSIRLDVPIKPRPFSPSETTNSGRELDWFEPGLLAVAPPPPPPKLGVSTARTQQAGPSRGQAAWDYLGDSAKFLVESLEFNSGPGIGMMSEQRRESCRLAELEQEAAVRDGAESSTSISVTPSFTTSTFASTIPTCWR</sequence>
<feature type="region of interest" description="Disordered" evidence="1">
    <location>
        <begin position="1"/>
        <end position="72"/>
    </location>
</feature>
<accession>A0A4Y1QZT2</accession>
<reference evidence="2" key="1">
    <citation type="journal article" date="2019" name="Science">
        <title>Mutation of a bHLH transcription factor allowed almond domestication.</title>
        <authorList>
            <person name="Sanchez-Perez R."/>
            <person name="Pavan S."/>
            <person name="Mazzeo R."/>
            <person name="Moldovan C."/>
            <person name="Aiese Cigliano R."/>
            <person name="Del Cueto J."/>
            <person name="Ricciardi F."/>
            <person name="Lotti C."/>
            <person name="Ricciardi L."/>
            <person name="Dicenta F."/>
            <person name="Lopez-Marques R.L."/>
            <person name="Lindberg Moller B."/>
        </authorList>
    </citation>
    <scope>NUCLEOTIDE SEQUENCE</scope>
</reference>
<dbReference type="EMBL" id="AP019298">
    <property type="protein sequence ID" value="BBG97297.1"/>
    <property type="molecule type" value="Genomic_DNA"/>
</dbReference>
<organism evidence="2">
    <name type="scientific">Prunus dulcis</name>
    <name type="common">Almond</name>
    <name type="synonym">Amygdalus dulcis</name>
    <dbReference type="NCBI Taxonomy" id="3755"/>
    <lineage>
        <taxon>Eukaryota</taxon>
        <taxon>Viridiplantae</taxon>
        <taxon>Streptophyta</taxon>
        <taxon>Embryophyta</taxon>
        <taxon>Tracheophyta</taxon>
        <taxon>Spermatophyta</taxon>
        <taxon>Magnoliopsida</taxon>
        <taxon>eudicotyledons</taxon>
        <taxon>Gunneridae</taxon>
        <taxon>Pentapetalae</taxon>
        <taxon>rosids</taxon>
        <taxon>fabids</taxon>
        <taxon>Rosales</taxon>
        <taxon>Rosaceae</taxon>
        <taxon>Amygdaloideae</taxon>
        <taxon>Amygdaleae</taxon>
        <taxon>Prunus</taxon>
    </lineage>
</organism>
<feature type="compositionally biased region" description="Basic and acidic residues" evidence="1">
    <location>
        <begin position="1"/>
        <end position="19"/>
    </location>
</feature>
<evidence type="ECO:0000256" key="1">
    <source>
        <dbReference type="SAM" id="MobiDB-lite"/>
    </source>
</evidence>
<feature type="non-terminal residue" evidence="2">
    <location>
        <position position="1"/>
    </location>
</feature>
<gene>
    <name evidence="2" type="ORF">Prudu_006372</name>
</gene>
<protein>
    <submittedName>
        <fullName evidence="2">Cold shock domain protein 1</fullName>
    </submittedName>
</protein>
<proteinExistence type="predicted"/>